<name>A0A1Q5PUZ9_9ACTO</name>
<feature type="compositionally biased region" description="Low complexity" evidence="1">
    <location>
        <begin position="800"/>
        <end position="827"/>
    </location>
</feature>
<dbReference type="InParanoid" id="A0A1Q5PUZ9"/>
<accession>A0A1Q5PUZ9</accession>
<feature type="compositionally biased region" description="Low complexity" evidence="1">
    <location>
        <begin position="601"/>
        <end position="615"/>
    </location>
</feature>
<feature type="compositionally biased region" description="Low complexity" evidence="1">
    <location>
        <begin position="527"/>
        <end position="539"/>
    </location>
</feature>
<feature type="compositionally biased region" description="Pro residues" evidence="1">
    <location>
        <begin position="197"/>
        <end position="207"/>
    </location>
</feature>
<keyword evidence="2" id="KW-1133">Transmembrane helix</keyword>
<reference evidence="4" key="1">
    <citation type="submission" date="2016-12" db="EMBL/GenBank/DDBJ databases">
        <authorList>
            <person name="Meng X."/>
        </authorList>
    </citation>
    <scope>NUCLEOTIDE SEQUENCE [LARGE SCALE GENOMIC DNA]</scope>
    <source>
        <strain evidence="4">DSM 20732</strain>
    </source>
</reference>
<feature type="compositionally biased region" description="Low complexity" evidence="1">
    <location>
        <begin position="752"/>
        <end position="765"/>
    </location>
</feature>
<evidence type="ECO:0000256" key="1">
    <source>
        <dbReference type="SAM" id="MobiDB-lite"/>
    </source>
</evidence>
<dbReference type="PRINTS" id="PR01217">
    <property type="entry name" value="PRICHEXTENSN"/>
</dbReference>
<feature type="transmembrane region" description="Helical" evidence="2">
    <location>
        <begin position="1243"/>
        <end position="1269"/>
    </location>
</feature>
<feature type="compositionally biased region" description="Low complexity" evidence="1">
    <location>
        <begin position="32"/>
        <end position="49"/>
    </location>
</feature>
<dbReference type="STRING" id="52770.BSZ40_08420"/>
<feature type="compositionally biased region" description="Basic and acidic residues" evidence="1">
    <location>
        <begin position="770"/>
        <end position="779"/>
    </location>
</feature>
<dbReference type="OrthoDB" id="3256579at2"/>
<feature type="compositionally biased region" description="Polar residues" evidence="1">
    <location>
        <begin position="142"/>
        <end position="159"/>
    </location>
</feature>
<keyword evidence="4" id="KW-1185">Reference proteome</keyword>
<comment type="caution">
    <text evidence="3">The sequence shown here is derived from an EMBL/GenBank/DDBJ whole genome shotgun (WGS) entry which is preliminary data.</text>
</comment>
<feature type="compositionally biased region" description="Low complexity" evidence="1">
    <location>
        <begin position="718"/>
        <end position="744"/>
    </location>
</feature>
<gene>
    <name evidence="3" type="ORF">BSZ40_08420</name>
</gene>
<evidence type="ECO:0000313" key="3">
    <source>
        <dbReference type="EMBL" id="OKL51322.1"/>
    </source>
</evidence>
<feature type="compositionally biased region" description="Polar residues" evidence="1">
    <location>
        <begin position="211"/>
        <end position="221"/>
    </location>
</feature>
<evidence type="ECO:0000313" key="4">
    <source>
        <dbReference type="Proteomes" id="UP000185612"/>
    </source>
</evidence>
<dbReference type="Proteomes" id="UP000185612">
    <property type="component" value="Unassembled WGS sequence"/>
</dbReference>
<protein>
    <submittedName>
        <fullName evidence="3">Uncharacterized protein</fullName>
    </submittedName>
</protein>
<feature type="region of interest" description="Disordered" evidence="1">
    <location>
        <begin position="106"/>
        <end position="163"/>
    </location>
</feature>
<keyword evidence="2" id="KW-0812">Transmembrane</keyword>
<feature type="region of interest" description="Disordered" evidence="1">
    <location>
        <begin position="1"/>
        <end position="60"/>
    </location>
</feature>
<feature type="region of interest" description="Disordered" evidence="1">
    <location>
        <begin position="1027"/>
        <end position="1109"/>
    </location>
</feature>
<sequence>MSEPRNDFNGEAVPWYMRPEQDPVAPPPTRQGTAGPAPADDIPADKPTIVSPPDFDGDDAAGTEILAEESIFVAKPVFASSPPAHGAAPAGKDSARLSVAEFLASGPQTGLPRWAGVGPAAPRSTTAAAKARRGRPTAAASKPSSGGETAQTESATSSGGLPAASWPLAVKRQAEAEVPTSPVGLSLAALRQALTEPPQPTAPPPDPVETAQPQANAQSATPAEELRTEMLAAPSSFVPARVQQPAPTAAPELGETADDEPPTTTRASSEIAPLGKDASAAQQEPAAEMAATAAPEQASAPVAETTGVDGPGEQDAEAGPASSDDALAPAPLADDESPSTATAAAPPASAPAGETAAASATPETKQEDTGQEPVAPVPVGAGSPTPQEAEPNVEPTPAPGEAETASPGDGPSAPTYPVPGEAESATPDGDAQLAEASAAPAGEPHPAKVSDEAVAPAPLAPEPSAAAVPEFAAADGTGSGAAPDTPAGATALLPADLGTPAEASATDSSPAVERPAVVPPSEEDVPSDAAATQAAAATAPPSPAAPSTPVTPPELAAKAAEPTPPFPSQTPEPAPTPSEAEPETFQVHTETEPEVTPVADASAAPARETTEAAAPFGREPAKDLPAQDSPPDWSLAATEAALGRSAVPAESTPAESAPQSARRAAAAVSDAAETPTSVEVDAAVTPAEVDAAVTPAEVDAAPAPHPAAKGPAVPAPATPATEPLATPRRSVPAAEEQPTAAQAVGDGYPLNAAAPTAADAAPSDAWMRALDAEYRRPVDPAEAAAQSTTDTPAAEPAGSEQTPPAEQPPAAAVPPTDEPAPEASAPSATPPDPGEVDSTAIRRYSLLSAARTREPSKPATDSTPNLVYDDAYELVGPESPPAPAAATPGPDKESDRPAASATAPAPVRRRSRRELLAAENGAPHRGTSERHSGEGPAALTGKRPRLTSPHPPVLSETPSSSPTVHEIAANVAASLSGSPAPAEREPTRFVDTEEERTAPLASLSATEDTLVADKGLLADADYQAAAEPATGWQPGEKAAEAADAVAPPTAPRGFGLTSTATGPASVPETAAETAQLPTADPEEAPAWQPLGPDDIKPRRPRPAPTATRPEAVLDGASVQPAPLSRSSAHWWSLLVALVLAPLGWGLTWDAANRLMGTTVTQVYEQEFTVTRPGLLPLLELVVGLLLLAVVFLAGRWSAAGLLVVGAVWSAVGLLALLLPEIFLSPLEPLINDMLTQASFWPSVAFLLLVATISGQLLFFGAIMLFGGLISHGARRQGQREQASLDALQRRQSS</sequence>
<dbReference type="EMBL" id="MQVS01000008">
    <property type="protein sequence ID" value="OKL51322.1"/>
    <property type="molecule type" value="Genomic_DNA"/>
</dbReference>
<keyword evidence="2" id="KW-0472">Membrane</keyword>
<feature type="compositionally biased region" description="Low complexity" evidence="1">
    <location>
        <begin position="897"/>
        <end position="906"/>
    </location>
</feature>
<feature type="compositionally biased region" description="Pro residues" evidence="1">
    <location>
        <begin position="562"/>
        <end position="576"/>
    </location>
</feature>
<feature type="compositionally biased region" description="Low complexity" evidence="1">
    <location>
        <begin position="695"/>
        <end position="712"/>
    </location>
</feature>
<evidence type="ECO:0000256" key="2">
    <source>
        <dbReference type="SAM" id="Phobius"/>
    </source>
</evidence>
<organism evidence="3 4">
    <name type="scientific">Buchananella hordeovulneris</name>
    <dbReference type="NCBI Taxonomy" id="52770"/>
    <lineage>
        <taxon>Bacteria</taxon>
        <taxon>Bacillati</taxon>
        <taxon>Actinomycetota</taxon>
        <taxon>Actinomycetes</taxon>
        <taxon>Actinomycetales</taxon>
        <taxon>Actinomycetaceae</taxon>
        <taxon>Buchananella</taxon>
    </lineage>
</organism>
<feature type="compositionally biased region" description="Low complexity" evidence="1">
    <location>
        <begin position="373"/>
        <end position="382"/>
    </location>
</feature>
<feature type="compositionally biased region" description="Low complexity" evidence="1">
    <location>
        <begin position="452"/>
        <end position="501"/>
    </location>
</feature>
<feature type="compositionally biased region" description="Low complexity" evidence="1">
    <location>
        <begin position="119"/>
        <end position="129"/>
    </location>
</feature>
<feature type="transmembrane region" description="Helical" evidence="2">
    <location>
        <begin position="1174"/>
        <end position="1194"/>
    </location>
</feature>
<feature type="compositionally biased region" description="Low complexity" evidence="1">
    <location>
        <begin position="653"/>
        <end position="673"/>
    </location>
</feature>
<feature type="transmembrane region" description="Helical" evidence="2">
    <location>
        <begin position="1201"/>
        <end position="1223"/>
    </location>
</feature>
<feature type="compositionally biased region" description="Low complexity" evidence="1">
    <location>
        <begin position="320"/>
        <end position="363"/>
    </location>
</feature>
<feature type="compositionally biased region" description="Pro residues" evidence="1">
    <location>
        <begin position="540"/>
        <end position="552"/>
    </location>
</feature>
<dbReference type="RefSeq" id="WP_073825217.1">
    <property type="nucleotide sequence ID" value="NZ_MQVS01000008.1"/>
</dbReference>
<proteinExistence type="predicted"/>
<feature type="compositionally biased region" description="Low complexity" evidence="1">
    <location>
        <begin position="278"/>
        <end position="303"/>
    </location>
</feature>
<feature type="compositionally biased region" description="Basic and acidic residues" evidence="1">
    <location>
        <begin position="982"/>
        <end position="997"/>
    </location>
</feature>
<feature type="region of interest" description="Disordered" evidence="1">
    <location>
        <begin position="188"/>
        <end position="1005"/>
    </location>
</feature>